<proteinExistence type="predicted"/>
<evidence type="ECO:0000313" key="1">
    <source>
        <dbReference type="EMBL" id="SPC91023.1"/>
    </source>
</evidence>
<sequence>MGQIVRRKKKGRPSKADLARRAVVRRGHPEVTTKARYSGGERWWIPASGFSDHHDLLGNQSDGGGRWWWRMVQVLAQRHVAELPCAIV</sequence>
<accession>A0A2N9FV16</accession>
<dbReference type="EMBL" id="OIVN01001197">
    <property type="protein sequence ID" value="SPC91023.1"/>
    <property type="molecule type" value="Genomic_DNA"/>
</dbReference>
<dbReference type="AlphaFoldDB" id="A0A2N9FV16"/>
<gene>
    <name evidence="1" type="ORF">FSB_LOCUS18905</name>
</gene>
<name>A0A2N9FV16_FAGSY</name>
<reference evidence="1" key="1">
    <citation type="submission" date="2018-02" db="EMBL/GenBank/DDBJ databases">
        <authorList>
            <person name="Cohen D.B."/>
            <person name="Kent A.D."/>
        </authorList>
    </citation>
    <scope>NUCLEOTIDE SEQUENCE</scope>
</reference>
<organism evidence="1">
    <name type="scientific">Fagus sylvatica</name>
    <name type="common">Beechnut</name>
    <dbReference type="NCBI Taxonomy" id="28930"/>
    <lineage>
        <taxon>Eukaryota</taxon>
        <taxon>Viridiplantae</taxon>
        <taxon>Streptophyta</taxon>
        <taxon>Embryophyta</taxon>
        <taxon>Tracheophyta</taxon>
        <taxon>Spermatophyta</taxon>
        <taxon>Magnoliopsida</taxon>
        <taxon>eudicotyledons</taxon>
        <taxon>Gunneridae</taxon>
        <taxon>Pentapetalae</taxon>
        <taxon>rosids</taxon>
        <taxon>fabids</taxon>
        <taxon>Fagales</taxon>
        <taxon>Fagaceae</taxon>
        <taxon>Fagus</taxon>
    </lineage>
</organism>
<protein>
    <submittedName>
        <fullName evidence="1">Uncharacterized protein</fullName>
    </submittedName>
</protein>